<reference evidence="1 2" key="1">
    <citation type="submission" date="2014-04" db="EMBL/GenBank/DDBJ databases">
        <title>Draft Genome Sequence of Synergistes jonesii.</title>
        <authorList>
            <person name="Coil D.A."/>
            <person name="Eisen J.A."/>
            <person name="Holland-Moritz H.E."/>
        </authorList>
    </citation>
    <scope>NUCLEOTIDE SEQUENCE [LARGE SCALE GENOMIC DNA]</scope>
    <source>
        <strain evidence="1 2">78-1</strain>
    </source>
</reference>
<dbReference type="Proteomes" id="UP000027665">
    <property type="component" value="Unassembled WGS sequence"/>
</dbReference>
<evidence type="ECO:0000313" key="1">
    <source>
        <dbReference type="EMBL" id="KEJ92371.1"/>
    </source>
</evidence>
<protein>
    <recommendedName>
        <fullName evidence="3">TraD/TraG TraM recognition site domain-containing protein</fullName>
    </recommendedName>
</protein>
<keyword evidence="2" id="KW-1185">Reference proteome</keyword>
<organism evidence="1 2">
    <name type="scientific">Synergistes jonesii</name>
    <dbReference type="NCBI Taxonomy" id="2754"/>
    <lineage>
        <taxon>Bacteria</taxon>
        <taxon>Thermotogati</taxon>
        <taxon>Synergistota</taxon>
        <taxon>Synergistia</taxon>
        <taxon>Synergistales</taxon>
        <taxon>Synergistaceae</taxon>
        <taxon>Synergistes</taxon>
    </lineage>
</organism>
<sequence>MVEIGKFTAETLCGRDTLLLGGGEGKMATVAAAVDEWPGLCPDTALIVFDHGGRLYESFAGEALLADFSSEGSVIPDVIEPFVSNEDIGISSENIAYAVRQALYQEIRSRDANDKFFDDLGKLVTDRMLAYMLETAKNVVQNIASSRGGEGEEGVSAALSRLNFFSLLCRQHRYIETLMTKTIGGESDLLPVKYRVAEAESEGRPLTREFALAKYILSRELRFQKNAERDAPAPFAGLLTTNGENTNTQRCIKMQADASTADFRALVLMMVDNAALFAGNETLKLGDYLRAPAGRPLFVASSGNAAADRGFAPLLTAAAGAAARSAKRPAVVLIPEIDRWGMFNYLDKFRQNWERLSFTFGYDNFSRLSLESRSEEDRLLDTLYSSSAQRIWHASEEERLCKAFDAYVSEADVIYRPEDLDGEIRAIERDGRISYASLEEKPERQRVRKRARLRRSRGGSKLWITEGAKRREKLTLESLLEEGETL</sequence>
<dbReference type="STRING" id="2754.EH55_05060"/>
<evidence type="ECO:0000313" key="2">
    <source>
        <dbReference type="Proteomes" id="UP000027665"/>
    </source>
</evidence>
<dbReference type="EMBL" id="JMKI01000031">
    <property type="protein sequence ID" value="KEJ92371.1"/>
    <property type="molecule type" value="Genomic_DNA"/>
</dbReference>
<accession>A0A073ISC0</accession>
<evidence type="ECO:0008006" key="3">
    <source>
        <dbReference type="Google" id="ProtNLM"/>
    </source>
</evidence>
<name>A0A073ISC0_9BACT</name>
<dbReference type="AlphaFoldDB" id="A0A073ISC0"/>
<comment type="caution">
    <text evidence="1">The sequence shown here is derived from an EMBL/GenBank/DDBJ whole genome shotgun (WGS) entry which is preliminary data.</text>
</comment>
<proteinExistence type="predicted"/>
<gene>
    <name evidence="1" type="ORF">EH55_05060</name>
</gene>